<dbReference type="EMBL" id="JAKIKS010000136">
    <property type="protein sequence ID" value="MCL1127210.1"/>
    <property type="molecule type" value="Genomic_DNA"/>
</dbReference>
<accession>A0ABT0LIL4</accession>
<keyword evidence="1" id="KW-0808">Transferase</keyword>
<dbReference type="InterPro" id="IPR000182">
    <property type="entry name" value="GNAT_dom"/>
</dbReference>
<evidence type="ECO:0000313" key="4">
    <source>
        <dbReference type="EMBL" id="MCL1127210.1"/>
    </source>
</evidence>
<gene>
    <name evidence="4" type="ORF">L2764_22690</name>
</gene>
<protein>
    <submittedName>
        <fullName evidence="4">GNAT family N-acetyltransferase</fullName>
    </submittedName>
</protein>
<comment type="caution">
    <text evidence="4">The sequence shown here is derived from an EMBL/GenBank/DDBJ whole genome shotgun (WGS) entry which is preliminary data.</text>
</comment>
<dbReference type="SUPFAM" id="SSF55729">
    <property type="entry name" value="Acyl-CoA N-acyltransferases (Nat)"/>
    <property type="match status" value="1"/>
</dbReference>
<organism evidence="4 5">
    <name type="scientific">Shewanella surugensis</name>
    <dbReference type="NCBI Taxonomy" id="212020"/>
    <lineage>
        <taxon>Bacteria</taxon>
        <taxon>Pseudomonadati</taxon>
        <taxon>Pseudomonadota</taxon>
        <taxon>Gammaproteobacteria</taxon>
        <taxon>Alteromonadales</taxon>
        <taxon>Shewanellaceae</taxon>
        <taxon>Shewanella</taxon>
    </lineage>
</organism>
<name>A0ABT0LIL4_9GAMM</name>
<keyword evidence="2" id="KW-0012">Acyltransferase</keyword>
<evidence type="ECO:0000256" key="1">
    <source>
        <dbReference type="ARBA" id="ARBA00022679"/>
    </source>
</evidence>
<evidence type="ECO:0000313" key="5">
    <source>
        <dbReference type="Proteomes" id="UP001203423"/>
    </source>
</evidence>
<proteinExistence type="predicted"/>
<dbReference type="PROSITE" id="PS51186">
    <property type="entry name" value="GNAT"/>
    <property type="match status" value="1"/>
</dbReference>
<evidence type="ECO:0000256" key="2">
    <source>
        <dbReference type="ARBA" id="ARBA00023315"/>
    </source>
</evidence>
<reference evidence="4 5" key="1">
    <citation type="submission" date="2022-01" db="EMBL/GenBank/DDBJ databases">
        <title>Whole genome-based taxonomy of the Shewanellaceae.</title>
        <authorList>
            <person name="Martin-Rodriguez A.J."/>
        </authorList>
    </citation>
    <scope>NUCLEOTIDE SEQUENCE [LARGE SCALE GENOMIC DNA]</scope>
    <source>
        <strain evidence="4 5">DSM 17177</strain>
    </source>
</reference>
<dbReference type="Pfam" id="PF00583">
    <property type="entry name" value="Acetyltransf_1"/>
    <property type="match status" value="1"/>
</dbReference>
<dbReference type="Proteomes" id="UP001203423">
    <property type="component" value="Unassembled WGS sequence"/>
</dbReference>
<dbReference type="RefSeq" id="WP_248942606.1">
    <property type="nucleotide sequence ID" value="NZ_JAKIKS010000136.1"/>
</dbReference>
<sequence length="136" mass="15428">MIEYINDIPKIDDYWPLFLSTGWNDRYCLNKACLEQAISNSTFTVSAYDDGKLIGFARALSDGVMYAAIYDVMVLPEYQNKGVGSQLVSNITEQCKGVSVNTIHLFAAEETKSFYHRQGYVSWPSDRLGMQYKPDD</sequence>
<evidence type="ECO:0000259" key="3">
    <source>
        <dbReference type="PROSITE" id="PS51186"/>
    </source>
</evidence>
<dbReference type="Gene3D" id="3.40.630.30">
    <property type="match status" value="1"/>
</dbReference>
<feature type="domain" description="N-acetyltransferase" evidence="3">
    <location>
        <begin position="1"/>
        <end position="136"/>
    </location>
</feature>
<dbReference type="CDD" id="cd04301">
    <property type="entry name" value="NAT_SF"/>
    <property type="match status" value="1"/>
</dbReference>
<keyword evidence="5" id="KW-1185">Reference proteome</keyword>
<dbReference type="PANTHER" id="PTHR43626:SF4">
    <property type="entry name" value="GCN5-RELATED N-ACETYLTRANSFERASE 2, CHLOROPLASTIC"/>
    <property type="match status" value="1"/>
</dbReference>
<dbReference type="InterPro" id="IPR045039">
    <property type="entry name" value="NSI-like"/>
</dbReference>
<dbReference type="InterPro" id="IPR016181">
    <property type="entry name" value="Acyl_CoA_acyltransferase"/>
</dbReference>
<dbReference type="PANTHER" id="PTHR43626">
    <property type="entry name" value="ACYL-COA N-ACYLTRANSFERASE"/>
    <property type="match status" value="1"/>
</dbReference>